<dbReference type="Gene3D" id="3.30.2080.10">
    <property type="entry name" value="GH92 mannosidase domain"/>
    <property type="match status" value="1"/>
</dbReference>
<dbReference type="EC" id="3.2.1.-" evidence="6"/>
<dbReference type="PANTHER" id="PTHR12143">
    <property type="entry name" value="PEPTIDE N-GLYCANASE PNGASE -RELATED"/>
    <property type="match status" value="1"/>
</dbReference>
<dbReference type="SUPFAM" id="SSF48208">
    <property type="entry name" value="Six-hairpin glycosidases"/>
    <property type="match status" value="1"/>
</dbReference>
<dbReference type="InterPro" id="IPR008928">
    <property type="entry name" value="6-hairpin_glycosidase_sf"/>
</dbReference>
<dbReference type="Proteomes" id="UP000823771">
    <property type="component" value="Unassembled WGS sequence"/>
</dbReference>
<dbReference type="InterPro" id="IPR012939">
    <property type="entry name" value="Glyco_hydro_92"/>
</dbReference>
<dbReference type="InterPro" id="IPR005887">
    <property type="entry name" value="GH92_a_mannosidase_put"/>
</dbReference>
<dbReference type="PANTHER" id="PTHR12143:SF39">
    <property type="entry name" value="SECRETED PROTEIN"/>
    <property type="match status" value="1"/>
</dbReference>
<evidence type="ECO:0000259" key="4">
    <source>
        <dbReference type="Pfam" id="PF07971"/>
    </source>
</evidence>
<dbReference type="NCBIfam" id="TIGR01180">
    <property type="entry name" value="aman2_put"/>
    <property type="match status" value="1"/>
</dbReference>
<keyword evidence="3" id="KW-0106">Calcium</keyword>
<keyword evidence="6" id="KW-0378">Hydrolase</keyword>
<dbReference type="InterPro" id="IPR050883">
    <property type="entry name" value="PNGase"/>
</dbReference>
<evidence type="ECO:0000256" key="1">
    <source>
        <dbReference type="ARBA" id="ARBA00001913"/>
    </source>
</evidence>
<reference evidence="6" key="1">
    <citation type="submission" date="2020-10" db="EMBL/GenBank/DDBJ databases">
        <authorList>
            <person name="Gilroy R."/>
        </authorList>
    </citation>
    <scope>NUCLEOTIDE SEQUENCE</scope>
    <source>
        <strain evidence="6">2478</strain>
    </source>
</reference>
<feature type="domain" description="Glycosyl hydrolase family 92 N-terminal" evidence="5">
    <location>
        <begin position="28"/>
        <end position="287"/>
    </location>
</feature>
<evidence type="ECO:0000313" key="6">
    <source>
        <dbReference type="EMBL" id="MBO8477748.1"/>
    </source>
</evidence>
<proteinExistence type="predicted"/>
<dbReference type="InterPro" id="IPR014718">
    <property type="entry name" value="GH-type_carb-bd"/>
</dbReference>
<dbReference type="Gene3D" id="1.20.1610.10">
    <property type="entry name" value="alpha-1,2-mannosidases domains"/>
    <property type="match status" value="1"/>
</dbReference>
<evidence type="ECO:0000313" key="7">
    <source>
        <dbReference type="Proteomes" id="UP000823771"/>
    </source>
</evidence>
<dbReference type="InterPro" id="IPR041371">
    <property type="entry name" value="GH92_N"/>
</dbReference>
<comment type="subunit">
    <text evidence="2">Monomer.</text>
</comment>
<accession>A0A9D9IUJ5</accession>
<gene>
    <name evidence="6" type="ORF">IAB80_02455</name>
</gene>
<dbReference type="GO" id="GO:0030246">
    <property type="term" value="F:carbohydrate binding"/>
    <property type="evidence" value="ECO:0007669"/>
    <property type="project" value="InterPro"/>
</dbReference>
<protein>
    <submittedName>
        <fullName evidence="6">GH92 family glycosyl hydrolase</fullName>
        <ecNumber evidence="6">3.2.1.-</ecNumber>
    </submittedName>
</protein>
<dbReference type="Gene3D" id="2.70.98.10">
    <property type="match status" value="1"/>
</dbReference>
<dbReference type="Pfam" id="PF17678">
    <property type="entry name" value="Glyco_hydro_92N"/>
    <property type="match status" value="1"/>
</dbReference>
<dbReference type="GO" id="GO:0006516">
    <property type="term" value="P:glycoprotein catabolic process"/>
    <property type="evidence" value="ECO:0007669"/>
    <property type="project" value="TreeGrafter"/>
</dbReference>
<comment type="caution">
    <text evidence="6">The sequence shown here is derived from an EMBL/GenBank/DDBJ whole genome shotgun (WGS) entry which is preliminary data.</text>
</comment>
<reference evidence="6" key="2">
    <citation type="journal article" date="2021" name="PeerJ">
        <title>Extensive microbial diversity within the chicken gut microbiome revealed by metagenomics and culture.</title>
        <authorList>
            <person name="Gilroy R."/>
            <person name="Ravi A."/>
            <person name="Getino M."/>
            <person name="Pursley I."/>
            <person name="Horton D.L."/>
            <person name="Alikhan N.F."/>
            <person name="Baker D."/>
            <person name="Gharbi K."/>
            <person name="Hall N."/>
            <person name="Watson M."/>
            <person name="Adriaenssens E.M."/>
            <person name="Foster-Nyarko E."/>
            <person name="Jarju S."/>
            <person name="Secka A."/>
            <person name="Antonio M."/>
            <person name="Oren A."/>
            <person name="Chaudhuri R.R."/>
            <person name="La Ragione R."/>
            <person name="Hildebrand F."/>
            <person name="Pallen M.J."/>
        </authorList>
    </citation>
    <scope>NUCLEOTIDE SEQUENCE</scope>
    <source>
        <strain evidence="6">2478</strain>
    </source>
</reference>
<dbReference type="GO" id="GO:0005829">
    <property type="term" value="C:cytosol"/>
    <property type="evidence" value="ECO:0007669"/>
    <property type="project" value="TreeGrafter"/>
</dbReference>
<evidence type="ECO:0000256" key="2">
    <source>
        <dbReference type="ARBA" id="ARBA00011245"/>
    </source>
</evidence>
<name>A0A9D9IUJ5_9BACT</name>
<dbReference type="GO" id="GO:0016798">
    <property type="term" value="F:hydrolase activity, acting on glycosyl bonds"/>
    <property type="evidence" value="ECO:0007669"/>
    <property type="project" value="UniProtKB-KW"/>
</dbReference>
<evidence type="ECO:0000259" key="5">
    <source>
        <dbReference type="Pfam" id="PF17678"/>
    </source>
</evidence>
<sequence length="778" mass="87895">MKHTFLTVFMAAAALCGTEAKDYDVLDYVDPMVGTRNMGHVFPGACVPFGAVQLSPDTDAVPHNRDGVYQKDAYRYCAGYQYDDPTIIGFSHTHLSGTGHSDLGDILLMPVAGDTAVTEMGPADRPECGYRSRFSHSSEKASPGYYEVMLEDDGILARLTATPHVGVHSYTYPSGKGQHLVMDLGYGIYGYEGKVRWAQVRVENDTLVTGYRITSGWARTNYTYFAISFSKPIKDYGARDRRPLDYNGFWRMFDISDNFPEVGGRDIVMHFSFGDDPAPLEVRVAISAVGTTGALENLEAEASGQTFDELLGQARSAWRKELSVIDASGDGQDLKMLYTSLYHTMINPSVYMDVDGRYRGIDHEIHQALPEFTNYTVFSLWDTYRALHPLFNLIDRERSRDMVESMLHHYLQSVHHILPVWSHMGNENWCMIGYHGVSVVGDALMTGIGVDPALALEAMTGSSDCDYYGGLGDYKRLGYVPYDVSATGSSMTLEYAYDDWVIYNFCRETGRDSLAAVYRDRAFNYRNVFDPETGFARARMSDGSWKQDFNRYDTHGQGFIEGNSWNYSMYVPHDPSGLVELMGGDRTFVSRLDSLFTEYLPDRYFANTEDVTRDGLLGMYVHGNEPSHHVPYLYMWTSKPWKTQYWIREIMDRMYRPEVDGLCGNDDCGQMSAWYVFSAMGFYPVCPGSGQYVIGAPHLPYMKVRLENGRCIEIKADGVSSENRYIHGIKLDGRPYRKAYFTYDDLKDGAVIEFDMRSRPDKGMDFGPDGLPYSLSRE</sequence>
<dbReference type="EMBL" id="JADILZ010000024">
    <property type="protein sequence ID" value="MBO8477748.1"/>
    <property type="molecule type" value="Genomic_DNA"/>
</dbReference>
<dbReference type="AlphaFoldDB" id="A0A9D9IUJ5"/>
<keyword evidence="6" id="KW-0326">Glycosidase</keyword>
<evidence type="ECO:0000256" key="3">
    <source>
        <dbReference type="ARBA" id="ARBA00022837"/>
    </source>
</evidence>
<dbReference type="GO" id="GO:0005975">
    <property type="term" value="P:carbohydrate metabolic process"/>
    <property type="evidence" value="ECO:0007669"/>
    <property type="project" value="InterPro"/>
</dbReference>
<dbReference type="GO" id="GO:0000224">
    <property type="term" value="F:peptide-N4-(N-acetyl-beta-glucosaminyl)asparagine amidase activity"/>
    <property type="evidence" value="ECO:0007669"/>
    <property type="project" value="TreeGrafter"/>
</dbReference>
<comment type="cofactor">
    <cofactor evidence="1">
        <name>Ca(2+)</name>
        <dbReference type="ChEBI" id="CHEBI:29108"/>
    </cofactor>
</comment>
<dbReference type="FunFam" id="3.30.2080.10:FF:000001">
    <property type="entry name" value="Alpha-1,2-mannosidase subfamily"/>
    <property type="match status" value="1"/>
</dbReference>
<organism evidence="6 7">
    <name type="scientific">Candidatus Cryptobacteroides excrementipullorum</name>
    <dbReference type="NCBI Taxonomy" id="2840761"/>
    <lineage>
        <taxon>Bacteria</taxon>
        <taxon>Pseudomonadati</taxon>
        <taxon>Bacteroidota</taxon>
        <taxon>Bacteroidia</taxon>
        <taxon>Bacteroidales</taxon>
        <taxon>Candidatus Cryptobacteroides</taxon>
    </lineage>
</organism>
<feature type="domain" description="Glycosyl hydrolase family 92" evidence="4">
    <location>
        <begin position="294"/>
        <end position="757"/>
    </location>
</feature>
<dbReference type="Pfam" id="PF07971">
    <property type="entry name" value="Glyco_hydro_92"/>
    <property type="match status" value="1"/>
</dbReference>
<dbReference type="Gene3D" id="1.20.1050.60">
    <property type="entry name" value="alpha-1,2-mannosidase"/>
    <property type="match status" value="1"/>
</dbReference>